<name>A0A345ME00_9CAUD</name>
<dbReference type="EMBL" id="MH590589">
    <property type="protein sequence ID" value="AXH68781.1"/>
    <property type="molecule type" value="Genomic_DNA"/>
</dbReference>
<accession>A0A345ME00</accession>
<dbReference type="Proteomes" id="UP000259914">
    <property type="component" value="Segment"/>
</dbReference>
<evidence type="ECO:0000313" key="1">
    <source>
        <dbReference type="EMBL" id="AXH68781.1"/>
    </source>
</evidence>
<organism evidence="1 2">
    <name type="scientific">Streptomyces phage SparkleGoddess</name>
    <dbReference type="NCBI Taxonomy" id="2283305"/>
    <lineage>
        <taxon>Viruses</taxon>
        <taxon>Duplodnaviria</taxon>
        <taxon>Heunggongvirae</taxon>
        <taxon>Uroviricota</taxon>
        <taxon>Caudoviricetes</taxon>
        <taxon>Stanwilliamsviridae</taxon>
        <taxon>Loccivirinae</taxon>
        <taxon>Gilsonvirus</taxon>
        <taxon>Gilsonvirus comrade</taxon>
    </lineage>
</organism>
<protein>
    <submittedName>
        <fullName evidence="1">Uncharacterized protein</fullName>
    </submittedName>
</protein>
<proteinExistence type="predicted"/>
<sequence>MTCEYEDGCCDTCDGKGTSYDEQTGGKCWDCYGTGHVHEIEVTFKQGGVITAEQINRAIGRSIQQSRRFQG</sequence>
<reference evidence="1 2" key="1">
    <citation type="submission" date="2018-07" db="EMBL/GenBank/DDBJ databases">
        <authorList>
            <person name="Dixon J."/>
            <person name="Knudsen H.R."/>
            <person name="Rock W."/>
            <person name="Scott A.N."/>
            <person name="Walsdorf S.L."/>
            <person name="Layton S.R."/>
            <person name="Nayek S."/>
            <person name="Kim T."/>
            <person name="Hughes L.E."/>
            <person name="Garlena R.A."/>
            <person name="Russell D.A."/>
            <person name="Pope W.H."/>
            <person name="Jacobs-Sera D."/>
            <person name="Hatfull G.F."/>
        </authorList>
    </citation>
    <scope>NUCLEOTIDE SEQUENCE [LARGE SCALE GENOMIC DNA]</scope>
</reference>
<gene>
    <name evidence="1" type="primary">69</name>
    <name evidence="1" type="ORF">SEA_SPARKLEGODDESS_69</name>
</gene>
<evidence type="ECO:0000313" key="2">
    <source>
        <dbReference type="Proteomes" id="UP000259914"/>
    </source>
</evidence>